<name>A0A6M2BTU3_9GAMM</name>
<evidence type="ECO:0000313" key="3">
    <source>
        <dbReference type="Proteomes" id="UP000472676"/>
    </source>
</evidence>
<gene>
    <name evidence="2" type="ORF">G7Y85_14030</name>
</gene>
<dbReference type="RefSeq" id="WP_166258288.1">
    <property type="nucleotide sequence ID" value="NZ_JAAMOW010000007.1"/>
</dbReference>
<dbReference type="EMBL" id="JAAMOW010000007">
    <property type="protein sequence ID" value="NGY05888.1"/>
    <property type="molecule type" value="Genomic_DNA"/>
</dbReference>
<keyword evidence="1" id="KW-0732">Signal</keyword>
<reference evidence="2 3" key="1">
    <citation type="journal article" date="2014" name="Int. J. Syst. Evol. Microbiol.">
        <title>Solimonas terrae sp. nov., isolated from soil.</title>
        <authorList>
            <person name="Kim S.J."/>
            <person name="Moon J.Y."/>
            <person name="Weon H.Y."/>
            <person name="Ahn J.H."/>
            <person name="Chen W.M."/>
            <person name="Kwon S.W."/>
        </authorList>
    </citation>
    <scope>NUCLEOTIDE SEQUENCE [LARGE SCALE GENOMIC DNA]</scope>
    <source>
        <strain evidence="2 3">KIS83-12</strain>
    </source>
</reference>
<feature type="signal peptide" evidence="1">
    <location>
        <begin position="1"/>
        <end position="28"/>
    </location>
</feature>
<dbReference type="Proteomes" id="UP000472676">
    <property type="component" value="Unassembled WGS sequence"/>
</dbReference>
<organism evidence="2 3">
    <name type="scientific">Solimonas terrae</name>
    <dbReference type="NCBI Taxonomy" id="1396819"/>
    <lineage>
        <taxon>Bacteria</taxon>
        <taxon>Pseudomonadati</taxon>
        <taxon>Pseudomonadota</taxon>
        <taxon>Gammaproteobacteria</taxon>
        <taxon>Nevskiales</taxon>
        <taxon>Nevskiaceae</taxon>
        <taxon>Solimonas</taxon>
    </lineage>
</organism>
<protein>
    <recommendedName>
        <fullName evidence="4">Lipoprotein</fullName>
    </recommendedName>
</protein>
<proteinExistence type="predicted"/>
<feature type="chain" id="PRO_5026713918" description="Lipoprotein" evidence="1">
    <location>
        <begin position="29"/>
        <end position="210"/>
    </location>
</feature>
<evidence type="ECO:0000313" key="2">
    <source>
        <dbReference type="EMBL" id="NGY05888.1"/>
    </source>
</evidence>
<comment type="caution">
    <text evidence="2">The sequence shown here is derived from an EMBL/GenBank/DDBJ whole genome shotgun (WGS) entry which is preliminary data.</text>
</comment>
<dbReference type="AlphaFoldDB" id="A0A6M2BTU3"/>
<evidence type="ECO:0000256" key="1">
    <source>
        <dbReference type="SAM" id="SignalP"/>
    </source>
</evidence>
<keyword evidence="3" id="KW-1185">Reference proteome</keyword>
<sequence length="210" mass="22710">MKILPISRRSFAVISALALLLFAGCADKQTQLPSRANFTAALNDFLAQRGHLCLAKYDWPITVASDAQDAGARQLAVLEKLGLAASKDAGGAAPPAREYTLTAEGQKYYLHVPIVIRTATQNVTHPADLCAATLTLDRIIGWDPPQTRDGRTATSLLFTYHIAPAPWARTPEVLHAFPVLARAIEGEGTTQVRIGVHLTRHGWVVDELSP</sequence>
<accession>A0A6M2BTU3</accession>
<dbReference type="PROSITE" id="PS51257">
    <property type="entry name" value="PROKAR_LIPOPROTEIN"/>
    <property type="match status" value="1"/>
</dbReference>
<evidence type="ECO:0008006" key="4">
    <source>
        <dbReference type="Google" id="ProtNLM"/>
    </source>
</evidence>